<organism evidence="1">
    <name type="scientific">Vibrio sp. FF_307</name>
    <dbReference type="NCBI Taxonomy" id="1652834"/>
    <lineage>
        <taxon>Bacteria</taxon>
        <taxon>Pseudomonadati</taxon>
        <taxon>Pseudomonadota</taxon>
        <taxon>Gammaproteobacteria</taxon>
        <taxon>Vibrionales</taxon>
        <taxon>Vibrionaceae</taxon>
        <taxon>Vibrio</taxon>
    </lineage>
</organism>
<evidence type="ECO:0000313" key="1">
    <source>
        <dbReference type="EMBL" id="AKN36800.1"/>
    </source>
</evidence>
<proteinExistence type="predicted"/>
<protein>
    <submittedName>
        <fullName evidence="1">Uncharacterized protein</fullName>
    </submittedName>
</protein>
<dbReference type="AlphaFoldDB" id="A0A0H3ZL79"/>
<dbReference type="EMBL" id="KP795512">
    <property type="protein sequence ID" value="AKN36800.1"/>
    <property type="molecule type" value="Genomic_DNA"/>
</dbReference>
<name>A0A0H3ZL79_9VIBR</name>
<sequence>MNYCINCGEQGVLQPLDVPANEEPPFLERGEFGADNRYSQEQTVTILQCQHCQHEMIDLSS</sequence>
<reference evidence="1" key="1">
    <citation type="journal article" date="2015" name="MBio">
        <title>Eco-Evolutionary Dynamics of Episomes among Ecologically Cohesive Bacterial Populations.</title>
        <authorList>
            <person name="Xue H."/>
            <person name="Cordero O.X."/>
            <person name="Camas F.M."/>
            <person name="Trimble W."/>
            <person name="Meyer F."/>
            <person name="Guglielmini J."/>
            <person name="Rocha E.P."/>
            <person name="Polz M.F."/>
        </authorList>
    </citation>
    <scope>NUCLEOTIDE SEQUENCE</scope>
    <source>
        <strain evidence="1">FF_307</strain>
    </source>
</reference>
<accession>A0A0H3ZL79</accession>